<gene>
    <name evidence="2" type="ORF">UFOPK2754_01634</name>
    <name evidence="3" type="ORF">UFOPK3139_01112</name>
    <name evidence="4" type="ORF">UFOPK3543_01271</name>
    <name evidence="5" type="ORF">UFOPK3967_00989</name>
</gene>
<dbReference type="EMBL" id="CAFBOS010000046">
    <property type="protein sequence ID" value="CAB4990800.1"/>
    <property type="molecule type" value="Genomic_DNA"/>
</dbReference>
<organism evidence="3">
    <name type="scientific">freshwater metagenome</name>
    <dbReference type="NCBI Taxonomy" id="449393"/>
    <lineage>
        <taxon>unclassified sequences</taxon>
        <taxon>metagenomes</taxon>
        <taxon>ecological metagenomes</taxon>
    </lineage>
</organism>
<evidence type="ECO:0000313" key="4">
    <source>
        <dbReference type="EMBL" id="CAB4907712.1"/>
    </source>
</evidence>
<dbReference type="InterPro" id="IPR032710">
    <property type="entry name" value="NTF2-like_dom_sf"/>
</dbReference>
<evidence type="ECO:0000313" key="5">
    <source>
        <dbReference type="EMBL" id="CAB4990800.1"/>
    </source>
</evidence>
<dbReference type="Pfam" id="PF13577">
    <property type="entry name" value="SnoaL_4"/>
    <property type="match status" value="1"/>
</dbReference>
<feature type="domain" description="SnoaL-like" evidence="1">
    <location>
        <begin position="4"/>
        <end position="127"/>
    </location>
</feature>
<evidence type="ECO:0000313" key="2">
    <source>
        <dbReference type="EMBL" id="CAB4748008.1"/>
    </source>
</evidence>
<sequence length="148" mass="16679">MPGDEQAIQNLLHRYCELQDAADFVGVSELFRHATYRVQNGPTSRGYDEVLALKTHHDRKHADGSLRTKHVTTNTIIELGAMGRTASTRSYFLVLQATEVLPLQVVIAGRYLDTFERADGAWRFTDRLIVSELIGDLSQHIRDNPLTS</sequence>
<evidence type="ECO:0000313" key="3">
    <source>
        <dbReference type="EMBL" id="CAB4827248.1"/>
    </source>
</evidence>
<reference evidence="3" key="1">
    <citation type="submission" date="2020-05" db="EMBL/GenBank/DDBJ databases">
        <authorList>
            <person name="Chiriac C."/>
            <person name="Salcher M."/>
            <person name="Ghai R."/>
            <person name="Kavagutti S V."/>
        </authorList>
    </citation>
    <scope>NUCLEOTIDE SEQUENCE</scope>
</reference>
<dbReference type="EMBL" id="CAFBMH010000038">
    <property type="protein sequence ID" value="CAB4907712.1"/>
    <property type="molecule type" value="Genomic_DNA"/>
</dbReference>
<dbReference type="EMBL" id="CAEZYR010000056">
    <property type="protein sequence ID" value="CAB4748008.1"/>
    <property type="molecule type" value="Genomic_DNA"/>
</dbReference>
<dbReference type="AlphaFoldDB" id="A0A6J7A3X6"/>
<dbReference type="CDD" id="cd00531">
    <property type="entry name" value="NTF2_like"/>
    <property type="match status" value="1"/>
</dbReference>
<accession>A0A6J7A3X6</accession>
<name>A0A6J7A3X6_9ZZZZ</name>
<evidence type="ECO:0000259" key="1">
    <source>
        <dbReference type="Pfam" id="PF13577"/>
    </source>
</evidence>
<dbReference type="InterPro" id="IPR037401">
    <property type="entry name" value="SnoaL-like"/>
</dbReference>
<protein>
    <submittedName>
        <fullName evidence="3">Unannotated protein</fullName>
    </submittedName>
</protein>
<proteinExistence type="predicted"/>
<dbReference type="EMBL" id="CAFABA010000036">
    <property type="protein sequence ID" value="CAB4827248.1"/>
    <property type="molecule type" value="Genomic_DNA"/>
</dbReference>
<dbReference type="SUPFAM" id="SSF54427">
    <property type="entry name" value="NTF2-like"/>
    <property type="match status" value="1"/>
</dbReference>
<dbReference type="Gene3D" id="3.10.450.50">
    <property type="match status" value="1"/>
</dbReference>